<evidence type="ECO:0000313" key="1">
    <source>
        <dbReference type="EMBL" id="GHO87492.1"/>
    </source>
</evidence>
<dbReference type="Proteomes" id="UP000635565">
    <property type="component" value="Unassembled WGS sequence"/>
</dbReference>
<comment type="caution">
    <text evidence="1">The sequence shown here is derived from an EMBL/GenBank/DDBJ whole genome shotgun (WGS) entry which is preliminary data.</text>
</comment>
<dbReference type="RefSeq" id="WP_201365052.1">
    <property type="nucleotide sequence ID" value="NZ_BNJJ01000017.1"/>
</dbReference>
<gene>
    <name evidence="1" type="ORF">KSZ_54980</name>
</gene>
<name>A0ABQ3VMP1_9CHLR</name>
<proteinExistence type="predicted"/>
<dbReference type="NCBIfam" id="TIGR03898">
    <property type="entry name" value="lanti_MRSA_kill"/>
    <property type="match status" value="1"/>
</dbReference>
<dbReference type="InterPro" id="IPR027635">
    <property type="entry name" value="Lantibiotic2_lead_pep_dom"/>
</dbReference>
<organism evidence="1 2">
    <name type="scientific">Dictyobacter formicarum</name>
    <dbReference type="NCBI Taxonomy" id="2778368"/>
    <lineage>
        <taxon>Bacteria</taxon>
        <taxon>Bacillati</taxon>
        <taxon>Chloroflexota</taxon>
        <taxon>Ktedonobacteria</taxon>
        <taxon>Ktedonobacterales</taxon>
        <taxon>Dictyobacteraceae</taxon>
        <taxon>Dictyobacter</taxon>
    </lineage>
</organism>
<accession>A0ABQ3VMP1</accession>
<sequence>MSIDIARAWKDAQYSESLSSEERAQLPQSPIGSIELADDALATVNGAFCGRDPFLTCGLLPVDPIPGFRRSGGPWYRGGFRRSGGYGFFGGGECGYEGGSWYGGYEGGCGGC</sequence>
<evidence type="ECO:0008006" key="3">
    <source>
        <dbReference type="Google" id="ProtNLM"/>
    </source>
</evidence>
<keyword evidence="2" id="KW-1185">Reference proteome</keyword>
<reference evidence="1 2" key="1">
    <citation type="journal article" date="2021" name="Int. J. Syst. Evol. Microbiol.">
        <title>Reticulibacter mediterranei gen. nov., sp. nov., within the new family Reticulibacteraceae fam. nov., and Ktedonospora formicarum gen. nov., sp. nov., Ktedonobacter robiniae sp. nov., Dictyobacter formicarum sp. nov. and Dictyobacter arantiisoli sp. nov., belonging to the class Ktedonobacteria.</title>
        <authorList>
            <person name="Yabe S."/>
            <person name="Zheng Y."/>
            <person name="Wang C.M."/>
            <person name="Sakai Y."/>
            <person name="Abe K."/>
            <person name="Yokota A."/>
            <person name="Donadio S."/>
            <person name="Cavaletti L."/>
            <person name="Monciardini P."/>
        </authorList>
    </citation>
    <scope>NUCLEOTIDE SEQUENCE [LARGE SCALE GENOMIC DNA]</scope>
    <source>
        <strain evidence="1 2">SOSP1-9</strain>
    </source>
</reference>
<evidence type="ECO:0000313" key="2">
    <source>
        <dbReference type="Proteomes" id="UP000635565"/>
    </source>
</evidence>
<dbReference type="EMBL" id="BNJJ01000017">
    <property type="protein sequence ID" value="GHO87492.1"/>
    <property type="molecule type" value="Genomic_DNA"/>
</dbReference>
<protein>
    <recommendedName>
        <fullName evidence="3">Mersacidin/lichenicidin family type 2 lantibiotic</fullName>
    </recommendedName>
</protein>